<sequence>MSRLAALSTPQRRSRTSPSPSPSPAPAPASPTRAAETTHHRMLKLVLAEVNNVINTWDDVVAHDGLKAGKGCIDEVTEMDNILLLPEGPERPLVAPHLDALTAYRTALEGVIAKLEKLLSKLAALVEQSEKVFFDACKVQTWDFVLTDPLWLSWTLENFVDSLPPLVTAHSRHLAELTSLANVLLSSSTTFEDARTTLERWRDLARGGERWEVVREWEELVELETARPAPEEEEEMTRPKRRGKR</sequence>
<proteinExistence type="predicted"/>
<organism evidence="2 3">
    <name type="scientific">Vanrija pseudolonga</name>
    <dbReference type="NCBI Taxonomy" id="143232"/>
    <lineage>
        <taxon>Eukaryota</taxon>
        <taxon>Fungi</taxon>
        <taxon>Dikarya</taxon>
        <taxon>Basidiomycota</taxon>
        <taxon>Agaricomycotina</taxon>
        <taxon>Tremellomycetes</taxon>
        <taxon>Trichosporonales</taxon>
        <taxon>Trichosporonaceae</taxon>
        <taxon>Vanrija</taxon>
    </lineage>
</organism>
<dbReference type="RefSeq" id="XP_062629731.1">
    <property type="nucleotide sequence ID" value="XM_062773747.1"/>
</dbReference>
<evidence type="ECO:0000313" key="3">
    <source>
        <dbReference type="Proteomes" id="UP000827549"/>
    </source>
</evidence>
<dbReference type="Proteomes" id="UP000827549">
    <property type="component" value="Chromosome 5"/>
</dbReference>
<name>A0AAF0YF40_9TREE</name>
<reference evidence="2" key="1">
    <citation type="submission" date="2023-10" db="EMBL/GenBank/DDBJ databases">
        <authorList>
            <person name="Noh H."/>
        </authorList>
    </citation>
    <scope>NUCLEOTIDE SEQUENCE</scope>
    <source>
        <strain evidence="2">DUCC4014</strain>
    </source>
</reference>
<dbReference type="EMBL" id="CP086718">
    <property type="protein sequence ID" value="WOO83706.1"/>
    <property type="molecule type" value="Genomic_DNA"/>
</dbReference>
<feature type="compositionally biased region" description="Pro residues" evidence="1">
    <location>
        <begin position="19"/>
        <end position="29"/>
    </location>
</feature>
<gene>
    <name evidence="2" type="ORF">LOC62_05G007227</name>
</gene>
<protein>
    <submittedName>
        <fullName evidence="2">Uncharacterized protein</fullName>
    </submittedName>
</protein>
<keyword evidence="3" id="KW-1185">Reference proteome</keyword>
<feature type="region of interest" description="Disordered" evidence="1">
    <location>
        <begin position="1"/>
        <end position="38"/>
    </location>
</feature>
<evidence type="ECO:0000313" key="2">
    <source>
        <dbReference type="EMBL" id="WOO83706.1"/>
    </source>
</evidence>
<dbReference type="GeneID" id="87810400"/>
<dbReference type="EMBL" id="CP086718">
    <property type="protein sequence ID" value="WOO83705.1"/>
    <property type="molecule type" value="Genomic_DNA"/>
</dbReference>
<evidence type="ECO:0000256" key="1">
    <source>
        <dbReference type="SAM" id="MobiDB-lite"/>
    </source>
</evidence>
<dbReference type="AlphaFoldDB" id="A0AAF0YF40"/>
<dbReference type="RefSeq" id="XP_062629732.1">
    <property type="nucleotide sequence ID" value="XM_062773748.1"/>
</dbReference>
<feature type="region of interest" description="Disordered" evidence="1">
    <location>
        <begin position="224"/>
        <end position="245"/>
    </location>
</feature>
<accession>A0AAF0YF40</accession>